<dbReference type="PROSITE" id="PS00455">
    <property type="entry name" value="AMP_BINDING"/>
    <property type="match status" value="1"/>
</dbReference>
<dbReference type="SMART" id="SM00823">
    <property type="entry name" value="PKS_PP"/>
    <property type="match status" value="1"/>
</dbReference>
<dbReference type="Pfam" id="PF00550">
    <property type="entry name" value="PP-binding"/>
    <property type="match status" value="1"/>
</dbReference>
<dbReference type="PROSITE" id="PS50075">
    <property type="entry name" value="CARRIER"/>
    <property type="match status" value="1"/>
</dbReference>
<reference evidence="6" key="1">
    <citation type="journal article" date="2019" name="Int. J. Syst. Evol. Microbiol.">
        <title>The Global Catalogue of Microorganisms (GCM) 10K type strain sequencing project: providing services to taxonomists for standard genome sequencing and annotation.</title>
        <authorList>
            <consortium name="The Broad Institute Genomics Platform"/>
            <consortium name="The Broad Institute Genome Sequencing Center for Infectious Disease"/>
            <person name="Wu L."/>
            <person name="Ma J."/>
        </authorList>
    </citation>
    <scope>NUCLEOTIDE SEQUENCE [LARGE SCALE GENOMIC DNA]</scope>
    <source>
        <strain evidence="6">JCM 14718</strain>
    </source>
</reference>
<comment type="caution">
    <text evidence="5">The sequence shown here is derived from an EMBL/GenBank/DDBJ whole genome shotgun (WGS) entry which is preliminary data.</text>
</comment>
<dbReference type="SUPFAM" id="SSF56801">
    <property type="entry name" value="Acetyl-CoA synthetase-like"/>
    <property type="match status" value="1"/>
</dbReference>
<evidence type="ECO:0000256" key="2">
    <source>
        <dbReference type="ARBA" id="ARBA00022450"/>
    </source>
</evidence>
<evidence type="ECO:0000313" key="5">
    <source>
        <dbReference type="EMBL" id="GAA1656700.1"/>
    </source>
</evidence>
<dbReference type="Proteomes" id="UP001500618">
    <property type="component" value="Unassembled WGS sequence"/>
</dbReference>
<feature type="domain" description="Carrier" evidence="4">
    <location>
        <begin position="911"/>
        <end position="986"/>
    </location>
</feature>
<dbReference type="Gene3D" id="3.30.559.10">
    <property type="entry name" value="Chloramphenicol acetyltransferase-like domain"/>
    <property type="match status" value="1"/>
</dbReference>
<dbReference type="Gene3D" id="3.40.50.12780">
    <property type="entry name" value="N-terminal domain of ligase-like"/>
    <property type="match status" value="1"/>
</dbReference>
<keyword evidence="3" id="KW-0597">Phosphoprotein</keyword>
<dbReference type="Pfam" id="PF00668">
    <property type="entry name" value="Condensation"/>
    <property type="match status" value="1"/>
</dbReference>
<dbReference type="InterPro" id="IPR009081">
    <property type="entry name" value="PP-bd_ACP"/>
</dbReference>
<dbReference type="CDD" id="cd05930">
    <property type="entry name" value="A_NRPS"/>
    <property type="match status" value="1"/>
</dbReference>
<keyword evidence="6" id="KW-1185">Reference proteome</keyword>
<dbReference type="PANTHER" id="PTHR45527">
    <property type="entry name" value="NONRIBOSOMAL PEPTIDE SYNTHETASE"/>
    <property type="match status" value="1"/>
</dbReference>
<evidence type="ECO:0000313" key="6">
    <source>
        <dbReference type="Proteomes" id="UP001500618"/>
    </source>
</evidence>
<proteinExistence type="predicted"/>
<dbReference type="InterPro" id="IPR001242">
    <property type="entry name" value="Condensation_dom"/>
</dbReference>
<dbReference type="InterPro" id="IPR020806">
    <property type="entry name" value="PKS_PP-bd"/>
</dbReference>
<dbReference type="InterPro" id="IPR023213">
    <property type="entry name" value="CAT-like_dom_sf"/>
</dbReference>
<dbReference type="Gene3D" id="1.10.1200.10">
    <property type="entry name" value="ACP-like"/>
    <property type="match status" value="1"/>
</dbReference>
<evidence type="ECO:0000256" key="1">
    <source>
        <dbReference type="ARBA" id="ARBA00001957"/>
    </source>
</evidence>
<dbReference type="SUPFAM" id="SSF47336">
    <property type="entry name" value="ACP-like"/>
    <property type="match status" value="1"/>
</dbReference>
<dbReference type="Gene3D" id="3.30.559.30">
    <property type="entry name" value="Nonribosomal peptide synthetase, condensation domain"/>
    <property type="match status" value="1"/>
</dbReference>
<dbReference type="Pfam" id="PF13193">
    <property type="entry name" value="AMP-binding_C"/>
    <property type="match status" value="1"/>
</dbReference>
<evidence type="ECO:0000259" key="4">
    <source>
        <dbReference type="PROSITE" id="PS50075"/>
    </source>
</evidence>
<sequence>MWLADRLEPGAGRYVVPLAWQVDAEISVPRLEKALAKLVERHEILRTSFRERDGRLYQVVGRPWLPAVEEVEGDRSRWLRTAASRPFDVTTNRLLRVSLAHRRVLLLCVHHLIWDAASIPLFFRELDTHYAGRQAPAVVQFEEFVRAQRAMADEAEGLDYWTDFLAGAPAYPAVPPPLRTGPPGAVPVRVPDDLFDRLAAMSGVRHISWFMVLAAGLAALLHRWTGQDDVTIGVPVANRDDFPETLGPCLNTVVVRSRITAATTVRQLLDGIRDQVLDSLEYQGTPFEAVVGALNPPRRPGWVPYADVTLAATTAFRDDLRLGDARLVPYALDHDDAGYAGKFGLTATFEEIDGRLRGVLMYRGDRFTTAEVRRMAGWLGRFTHSFDTALDLAVKTLDLLDVAELAEIHRFEAGPPAPAAASVPAAFDQRCADQPDAVAIGSLEGDLTYRELASRADAVAAVLSPLVRDALVRGRPPVVVVVLPRGPDLVAAMLAAWRAGSAFCPVSPGQPVDRLAFILADLDASAVITDDPRAIRAAAATGTAVLRSAAFVGTSAQRRPQLPNPDDTAYVLYTSGTTGEPKGVTYSHRSLASATRAYADFLGVHSEDRISWIHDVSFDMTQCEVWPALCAGATICPYEHSVVVADLAGWLAYRHVTVAFTPTPLAEVLWTSGADLTGLRWLVFAGSPLTALPPASVTYRICDAYGPTETFIATMHAVSPKSATALNCVGRPVAGARVFVLDQAGQRCPVGMPGEIHVGGATVADGYWRRPELTSERFAERTYRTGDRGRWLTDGTLEYLGRADRQLKIRGYRVEPAEIEARLHSDPAVRAAAVHGHDGSILVAYLVAAAGTPPDTSAVVARLRTWLPAFMIPTAMVWLAELPMNERGKVDTARLPRPGGVDLVGHRRWTPPRTELERRIAAVWTAVLGVESVSVDDNFFDIGGNSLLLAALHARLAAELDAGLTFHRLFEFPTVRALARAFAVDTVPADATDDIGLRARRARQARAARVRPPRRDETDH</sequence>
<dbReference type="PANTHER" id="PTHR45527:SF1">
    <property type="entry name" value="FATTY ACID SYNTHASE"/>
    <property type="match status" value="1"/>
</dbReference>
<dbReference type="InterPro" id="IPR045851">
    <property type="entry name" value="AMP-bd_C_sf"/>
</dbReference>
<dbReference type="SUPFAM" id="SSF52777">
    <property type="entry name" value="CoA-dependent acyltransferases"/>
    <property type="match status" value="2"/>
</dbReference>
<evidence type="ECO:0000256" key="3">
    <source>
        <dbReference type="ARBA" id="ARBA00022553"/>
    </source>
</evidence>
<dbReference type="InterPro" id="IPR010071">
    <property type="entry name" value="AA_adenyl_dom"/>
</dbReference>
<dbReference type="Pfam" id="PF00501">
    <property type="entry name" value="AMP-binding"/>
    <property type="match status" value="1"/>
</dbReference>
<dbReference type="InterPro" id="IPR020845">
    <property type="entry name" value="AMP-binding_CS"/>
</dbReference>
<dbReference type="InterPro" id="IPR000873">
    <property type="entry name" value="AMP-dep_synth/lig_dom"/>
</dbReference>
<dbReference type="NCBIfam" id="TIGR01733">
    <property type="entry name" value="AA-adenyl-dom"/>
    <property type="match status" value="1"/>
</dbReference>
<dbReference type="Gene3D" id="3.30.300.30">
    <property type="match status" value="1"/>
</dbReference>
<gene>
    <name evidence="5" type="ORF">GCM10009765_02710</name>
</gene>
<name>A0ABP4RLU3_9ACTN</name>
<dbReference type="InterPro" id="IPR036736">
    <property type="entry name" value="ACP-like_sf"/>
</dbReference>
<accession>A0ABP4RLU3</accession>
<protein>
    <recommendedName>
        <fullName evidence="4">Carrier domain-containing protein</fullName>
    </recommendedName>
</protein>
<dbReference type="InterPro" id="IPR025110">
    <property type="entry name" value="AMP-bd_C"/>
</dbReference>
<dbReference type="EMBL" id="BAAANY010000001">
    <property type="protein sequence ID" value="GAA1656700.1"/>
    <property type="molecule type" value="Genomic_DNA"/>
</dbReference>
<dbReference type="InterPro" id="IPR042099">
    <property type="entry name" value="ANL_N_sf"/>
</dbReference>
<keyword evidence="2" id="KW-0596">Phosphopantetheine</keyword>
<comment type="cofactor">
    <cofactor evidence="1">
        <name>pantetheine 4'-phosphate</name>
        <dbReference type="ChEBI" id="CHEBI:47942"/>
    </cofactor>
</comment>
<organism evidence="5 6">
    <name type="scientific">Fodinicola feengrottensis</name>
    <dbReference type="NCBI Taxonomy" id="435914"/>
    <lineage>
        <taxon>Bacteria</taxon>
        <taxon>Bacillati</taxon>
        <taxon>Actinomycetota</taxon>
        <taxon>Actinomycetes</taxon>
        <taxon>Mycobacteriales</taxon>
        <taxon>Fodinicola</taxon>
    </lineage>
</organism>